<reference evidence="1" key="1">
    <citation type="submission" date="2009-09" db="EMBL/GenBank/DDBJ databases">
        <authorList>
            <person name="Weinstock G."/>
            <person name="Sodergren E."/>
            <person name="Clifton S."/>
            <person name="Fulton L."/>
            <person name="Fulton B."/>
            <person name="Courtney L."/>
            <person name="Fronick C."/>
            <person name="Harrison M."/>
            <person name="Strong C."/>
            <person name="Farmer C."/>
            <person name="Delahaunty K."/>
            <person name="Markovic C."/>
            <person name="Hall O."/>
            <person name="Minx P."/>
            <person name="Tomlinson C."/>
            <person name="Mitreva M."/>
            <person name="Nelson J."/>
            <person name="Hou S."/>
            <person name="Wollam A."/>
            <person name="Pepin K.H."/>
            <person name="Johnson M."/>
            <person name="Bhonagiri V."/>
            <person name="Nash W.E."/>
            <person name="Warren W."/>
            <person name="Chinwalla A."/>
            <person name="Mardis E.R."/>
            <person name="Wilson R.K."/>
        </authorList>
    </citation>
    <scope>NUCLEOTIDE SEQUENCE [LARGE SCALE GENOMIC DNA]</scope>
    <source>
        <strain evidence="1">DSM 20583</strain>
    </source>
</reference>
<keyword evidence="2" id="KW-1185">Reference proteome</keyword>
<sequence>MNFIRVDNEINRYRRGEEMDIKNVLLDTINSEKSNIRHIALTIERLTVTMLNDCIRRQGKSSQSNVAVSQMMCDMFLPDGINDIEGKTIVEIKIFRSNRIMINRLYDMIGRISMQSEKIDNLLLIFVNEISENLKAKLLKIKANDLNIHIWDIDDLVKIFRQNEPLFIETYNNLNRTLLQDAIYRGIKRKNDTYLEKRMKYVEQLHDAYTNDKVVLFLGAGASRDAKIATWDQLISELFVTLINKQLQVNCIQMSEDEKNKILDAIQNQNGNSPLLQTRFLRTGFENDFEEIIREILYKDALETSELLEEIGQLCIPNRGKLGIIAVVNYNFDDLIEKNLKRLRVNYHSIYGESMFPEADELGIYHVHGFLPQNKDLYNNLTKSLLVFSEEGYHKLMLEPYNWANLSQLNYMMNNTCVFIGLSMTDPNMRRLLEVAAKKMEGEDSVCRHYAIMKRFHLVEANDDESIRNFERINESLQESFFNEIGVNIIWIDDYNEIPLLLKKIKGERE</sequence>
<dbReference type="Proteomes" id="UP000003755">
    <property type="component" value="Unassembled WGS sequence"/>
</dbReference>
<comment type="caution">
    <text evidence="1">The sequence shown here is derived from an EMBL/GenBank/DDBJ whole genome shotgun (WGS) entry which is preliminary data.</text>
</comment>
<organism evidence="1 2">
    <name type="scientific">Blautia hansenii DSM 20583</name>
    <dbReference type="NCBI Taxonomy" id="537007"/>
    <lineage>
        <taxon>Bacteria</taxon>
        <taxon>Bacillati</taxon>
        <taxon>Bacillota</taxon>
        <taxon>Clostridia</taxon>
        <taxon>Lachnospirales</taxon>
        <taxon>Lachnospiraceae</taxon>
        <taxon>Blautia</taxon>
    </lineage>
</organism>
<proteinExistence type="predicted"/>
<evidence type="ECO:0000313" key="1">
    <source>
        <dbReference type="EMBL" id="EEX20988.1"/>
    </source>
</evidence>
<accession>C9LAJ0</accession>
<dbReference type="HOGENOM" id="CLU_041773_0_0_9"/>
<dbReference type="EMBL" id="ABYU02000030">
    <property type="protein sequence ID" value="EEX20988.1"/>
    <property type="molecule type" value="Genomic_DNA"/>
</dbReference>
<name>C9LAJ0_BLAHA</name>
<dbReference type="STRING" id="537007.BLAHAN_06440"/>
<evidence type="ECO:0000313" key="2">
    <source>
        <dbReference type="Proteomes" id="UP000003755"/>
    </source>
</evidence>
<gene>
    <name evidence="1" type="ORF">BLAHAN_06440</name>
</gene>
<dbReference type="Pfam" id="PF13289">
    <property type="entry name" value="SIR2_2"/>
    <property type="match status" value="1"/>
</dbReference>
<dbReference type="RefSeq" id="WP_003022964.1">
    <property type="nucleotide sequence ID" value="NZ_CP022413.2"/>
</dbReference>
<dbReference type="AlphaFoldDB" id="C9LAJ0"/>
<dbReference type="eggNOG" id="COG0846">
    <property type="taxonomic scope" value="Bacteria"/>
</dbReference>
<dbReference type="KEGG" id="bhan:CGC63_13110"/>
<protein>
    <submittedName>
        <fullName evidence="1">Uncharacterized protein</fullName>
    </submittedName>
</protein>